<proteinExistence type="inferred from homology"/>
<feature type="non-terminal residue" evidence="4">
    <location>
        <position position="1"/>
    </location>
</feature>
<dbReference type="InterPro" id="IPR007867">
    <property type="entry name" value="GMC_OxRtase_C"/>
</dbReference>
<dbReference type="SUPFAM" id="SSF51905">
    <property type="entry name" value="FAD/NAD(P)-binding domain"/>
    <property type="match status" value="1"/>
</dbReference>
<dbReference type="PROSITE" id="PS00624">
    <property type="entry name" value="GMC_OXRED_2"/>
    <property type="match status" value="1"/>
</dbReference>
<name>A0A9P7GYP9_9HYPO</name>
<comment type="caution">
    <text evidence="4">The sequence shown here is derived from an EMBL/GenBank/DDBJ whole genome shotgun (WGS) entry which is preliminary data.</text>
</comment>
<feature type="domain" description="Glucose-methanol-choline oxidoreductase N-terminal" evidence="3">
    <location>
        <begin position="399"/>
        <end position="413"/>
    </location>
</feature>
<accession>A0A9P7GYP9</accession>
<dbReference type="PANTHER" id="PTHR11552">
    <property type="entry name" value="GLUCOSE-METHANOL-CHOLINE GMC OXIDOREDUCTASE"/>
    <property type="match status" value="1"/>
</dbReference>
<protein>
    <recommendedName>
        <fullName evidence="3">Glucose-methanol-choline oxidoreductase N-terminal domain-containing protein</fullName>
    </recommendedName>
</protein>
<dbReference type="AlphaFoldDB" id="A0A9P7GYP9"/>
<sequence length="702" mass="76062">FSGAPCGPKNFDSFTIAYFFKNLLTVEVRSCLNSNMRFSSTKMVAFRLGSIMAAVSTVLAIKAPPSTADTYDYVVVGSGPGGGPLASNLARAGFKTLLLEAGDDESADPNSQVLAWGRAIGIAENLSWSYWVRHYDDEELTKQYQHLVWRLPNGDLWVGPGSNAPSGAEIVGVQYPRGATLGGSSIVNSGLTVLPSDSDWDYIEKITGDSSWNPDHMRRLFVKLERNQYLSRGTPGHGFDGYLKTNLGNGSVFLSSPQATEILGAMAAEAGQNPKDLSKLLGTDPNQLSPDRDHKTGLSGLSFHANSTWGRYSARERVLDTIRTIDKKGKRKYHLDLRLNSYATKVLFDKPKAGSKPRAIGIEYLEGKSIYQGDLRYSSSNNATMHRVYATREVILSGGSFSTPQLLLLSGVGPAADLKALKIPVVVDLPGVGRNMQDHNEIAVIGEVAQNISFDAAPGFPRSRCTWGAPNDPCYTLFLQGTGPYTEPGLNSDLTFIRTNYTTTGERDIAIFSGPFSFRGMWPATPGQSWLDPHNTWGIHGVHMHGKNRAGYLKLLSSDPTALPEINFRHFSSKGTGEDLAAMKEFVAWGRRAFSRTKAPVAPVNITWPLCSGVVLADGSCSDATSDEDFIRQNTFGHHVIGTCSIGSNSDKDAVLDSKFRVRGISGLRVVDASAFPRPPGAFPILATYMLSEKAAENILSG</sequence>
<keyword evidence="5" id="KW-1185">Reference proteome</keyword>
<dbReference type="GO" id="GO:0016614">
    <property type="term" value="F:oxidoreductase activity, acting on CH-OH group of donors"/>
    <property type="evidence" value="ECO:0007669"/>
    <property type="project" value="InterPro"/>
</dbReference>
<dbReference type="GO" id="GO:0050660">
    <property type="term" value="F:flavin adenine dinucleotide binding"/>
    <property type="evidence" value="ECO:0007669"/>
    <property type="project" value="InterPro"/>
</dbReference>
<dbReference type="PIRSF" id="PIRSF000137">
    <property type="entry name" value="Alcohol_oxidase"/>
    <property type="match status" value="1"/>
</dbReference>
<evidence type="ECO:0000256" key="2">
    <source>
        <dbReference type="SAM" id="MobiDB-lite"/>
    </source>
</evidence>
<comment type="similarity">
    <text evidence="1">Belongs to the GMC oxidoreductase family.</text>
</comment>
<dbReference type="Proteomes" id="UP000782241">
    <property type="component" value="Unassembled WGS sequence"/>
</dbReference>
<dbReference type="SUPFAM" id="SSF54373">
    <property type="entry name" value="FAD-linked reductases, C-terminal domain"/>
    <property type="match status" value="1"/>
</dbReference>
<dbReference type="InterPro" id="IPR012132">
    <property type="entry name" value="GMC_OxRdtase"/>
</dbReference>
<dbReference type="InterPro" id="IPR036188">
    <property type="entry name" value="FAD/NAD-bd_sf"/>
</dbReference>
<dbReference type="Gene3D" id="3.50.50.60">
    <property type="entry name" value="FAD/NAD(P)-binding domain"/>
    <property type="match status" value="1"/>
</dbReference>
<evidence type="ECO:0000313" key="5">
    <source>
        <dbReference type="Proteomes" id="UP000782241"/>
    </source>
</evidence>
<dbReference type="Gene3D" id="3.30.560.10">
    <property type="entry name" value="Glucose Oxidase, domain 3"/>
    <property type="match status" value="1"/>
</dbReference>
<feature type="region of interest" description="Disordered" evidence="2">
    <location>
        <begin position="275"/>
        <end position="297"/>
    </location>
</feature>
<evidence type="ECO:0000256" key="1">
    <source>
        <dbReference type="ARBA" id="ARBA00010790"/>
    </source>
</evidence>
<gene>
    <name evidence="4" type="ORF">KAF25_000278</name>
</gene>
<dbReference type="EMBL" id="JAGPUO010000012">
    <property type="protein sequence ID" value="KAG5659076.1"/>
    <property type="molecule type" value="Genomic_DNA"/>
</dbReference>
<reference evidence="4" key="1">
    <citation type="submission" date="2021-04" db="EMBL/GenBank/DDBJ databases">
        <title>Draft genome of Fusarium avenaceum strain F156N33, isolated from an atmospheric sample in Virginia.</title>
        <authorList>
            <person name="Yang S."/>
            <person name="Vinatzer B.A."/>
            <person name="Coleman J."/>
        </authorList>
    </citation>
    <scope>NUCLEOTIDE SEQUENCE</scope>
    <source>
        <strain evidence="4">F156N33</strain>
    </source>
</reference>
<dbReference type="Pfam" id="PF00732">
    <property type="entry name" value="GMC_oxred_N"/>
    <property type="match status" value="1"/>
</dbReference>
<organism evidence="4 5">
    <name type="scientific">Fusarium avenaceum</name>
    <dbReference type="NCBI Taxonomy" id="40199"/>
    <lineage>
        <taxon>Eukaryota</taxon>
        <taxon>Fungi</taxon>
        <taxon>Dikarya</taxon>
        <taxon>Ascomycota</taxon>
        <taxon>Pezizomycotina</taxon>
        <taxon>Sordariomycetes</taxon>
        <taxon>Hypocreomycetidae</taxon>
        <taxon>Hypocreales</taxon>
        <taxon>Nectriaceae</taxon>
        <taxon>Fusarium</taxon>
        <taxon>Fusarium tricinctum species complex</taxon>
    </lineage>
</organism>
<dbReference type="InterPro" id="IPR000172">
    <property type="entry name" value="GMC_OxRdtase_N"/>
</dbReference>
<dbReference type="Pfam" id="PF05199">
    <property type="entry name" value="GMC_oxred_C"/>
    <property type="match status" value="1"/>
</dbReference>
<dbReference type="PANTHER" id="PTHR11552:SF80">
    <property type="entry name" value="GMC OXIDOREDUCTASE"/>
    <property type="match status" value="1"/>
</dbReference>
<evidence type="ECO:0000259" key="3">
    <source>
        <dbReference type="PROSITE" id="PS00624"/>
    </source>
</evidence>
<evidence type="ECO:0000313" key="4">
    <source>
        <dbReference type="EMBL" id="KAG5659076.1"/>
    </source>
</evidence>